<feature type="transmembrane region" description="Helical" evidence="7">
    <location>
        <begin position="106"/>
        <end position="126"/>
    </location>
</feature>
<keyword evidence="5 7" id="KW-1133">Transmembrane helix</keyword>
<accession>A0A6J4JLA1</accession>
<keyword evidence="3" id="KW-1003">Cell membrane</keyword>
<dbReference type="InterPro" id="IPR003370">
    <property type="entry name" value="Chromate_transpt"/>
</dbReference>
<evidence type="ECO:0000256" key="4">
    <source>
        <dbReference type="ARBA" id="ARBA00022692"/>
    </source>
</evidence>
<dbReference type="GO" id="GO:0005886">
    <property type="term" value="C:plasma membrane"/>
    <property type="evidence" value="ECO:0007669"/>
    <property type="project" value="UniProtKB-SubCell"/>
</dbReference>
<sequence>MNLLTFFGLVLKSSLFSTGGMGNVAGLHDDLLPRGWATEREFAESLAVGQVSPGPNGLWVVSFGYLLGGLRGALLALAAICLPPLLVLFVERLYRRVRDHPAVEGFMRGLALAVVGIFFVVLIGLLRGGGGPGVQSALIVLASLGLGITRRVPVFLIIGLAALAGVLLR</sequence>
<dbReference type="Pfam" id="PF02417">
    <property type="entry name" value="Chromate_transp"/>
    <property type="match status" value="1"/>
</dbReference>
<dbReference type="AlphaFoldDB" id="A0A6J4JLA1"/>
<evidence type="ECO:0000256" key="3">
    <source>
        <dbReference type="ARBA" id="ARBA00022475"/>
    </source>
</evidence>
<evidence type="ECO:0000256" key="6">
    <source>
        <dbReference type="ARBA" id="ARBA00023136"/>
    </source>
</evidence>
<dbReference type="PANTHER" id="PTHR43663:SF1">
    <property type="entry name" value="CHROMATE TRANSPORTER"/>
    <property type="match status" value="1"/>
</dbReference>
<proteinExistence type="inferred from homology"/>
<feature type="transmembrane region" description="Helical" evidence="7">
    <location>
        <begin position="138"/>
        <end position="168"/>
    </location>
</feature>
<evidence type="ECO:0000313" key="8">
    <source>
        <dbReference type="EMBL" id="CAA9281494.1"/>
    </source>
</evidence>
<keyword evidence="6 7" id="KW-0472">Membrane</keyword>
<evidence type="ECO:0000256" key="7">
    <source>
        <dbReference type="SAM" id="Phobius"/>
    </source>
</evidence>
<protein>
    <recommendedName>
        <fullName evidence="9">Chromate transport protein ChrA</fullName>
    </recommendedName>
</protein>
<name>A0A6J4JLA1_9BACT</name>
<comment type="subcellular location">
    <subcellularLocation>
        <location evidence="1">Cell membrane</location>
        <topology evidence="1">Multi-pass membrane protein</topology>
    </subcellularLocation>
</comment>
<evidence type="ECO:0000256" key="5">
    <source>
        <dbReference type="ARBA" id="ARBA00022989"/>
    </source>
</evidence>
<feature type="transmembrane region" description="Helical" evidence="7">
    <location>
        <begin position="73"/>
        <end position="94"/>
    </location>
</feature>
<dbReference type="GO" id="GO:0015109">
    <property type="term" value="F:chromate transmembrane transporter activity"/>
    <property type="evidence" value="ECO:0007669"/>
    <property type="project" value="InterPro"/>
</dbReference>
<evidence type="ECO:0000256" key="2">
    <source>
        <dbReference type="ARBA" id="ARBA00005262"/>
    </source>
</evidence>
<dbReference type="EMBL" id="CADCTO010000480">
    <property type="protein sequence ID" value="CAA9281494.1"/>
    <property type="molecule type" value="Genomic_DNA"/>
</dbReference>
<dbReference type="InterPro" id="IPR052518">
    <property type="entry name" value="CHR_Transporter"/>
</dbReference>
<evidence type="ECO:0008006" key="9">
    <source>
        <dbReference type="Google" id="ProtNLM"/>
    </source>
</evidence>
<reference evidence="8" key="1">
    <citation type="submission" date="2020-02" db="EMBL/GenBank/DDBJ databases">
        <authorList>
            <person name="Meier V. D."/>
        </authorList>
    </citation>
    <scope>NUCLEOTIDE SEQUENCE</scope>
    <source>
        <strain evidence="8">AVDCRST_MAG63</strain>
    </source>
</reference>
<gene>
    <name evidence="8" type="ORF">AVDCRST_MAG63-3590</name>
</gene>
<keyword evidence="4 7" id="KW-0812">Transmembrane</keyword>
<dbReference type="PANTHER" id="PTHR43663">
    <property type="entry name" value="CHROMATE TRANSPORT PROTEIN-RELATED"/>
    <property type="match status" value="1"/>
</dbReference>
<organism evidence="8">
    <name type="scientific">uncultured Armatimonadetes bacterium</name>
    <dbReference type="NCBI Taxonomy" id="157466"/>
    <lineage>
        <taxon>Bacteria</taxon>
        <taxon>Bacillati</taxon>
        <taxon>Armatimonadota</taxon>
        <taxon>environmental samples</taxon>
    </lineage>
</organism>
<comment type="similarity">
    <text evidence="2">Belongs to the chromate ion transporter (CHR) (TC 2.A.51) family.</text>
</comment>
<evidence type="ECO:0000256" key="1">
    <source>
        <dbReference type="ARBA" id="ARBA00004651"/>
    </source>
</evidence>